<dbReference type="Gene3D" id="3.30.70.270">
    <property type="match status" value="1"/>
</dbReference>
<dbReference type="NCBIfam" id="TIGR00254">
    <property type="entry name" value="GGDEF"/>
    <property type="match status" value="1"/>
</dbReference>
<dbReference type="SUPFAM" id="SSF55073">
    <property type="entry name" value="Nucleotide cyclase"/>
    <property type="match status" value="1"/>
</dbReference>
<evidence type="ECO:0000259" key="4">
    <source>
        <dbReference type="PROSITE" id="PS50887"/>
    </source>
</evidence>
<feature type="domain" description="EAL" evidence="3">
    <location>
        <begin position="350"/>
        <end position="606"/>
    </location>
</feature>
<dbReference type="CDD" id="cd00130">
    <property type="entry name" value="PAS"/>
    <property type="match status" value="1"/>
</dbReference>
<name>A0ABV7BBE3_9GAMM</name>
<dbReference type="RefSeq" id="WP_379761219.1">
    <property type="nucleotide sequence ID" value="NZ_JBHRSQ010000039.1"/>
</dbReference>
<dbReference type="Gene3D" id="3.20.20.450">
    <property type="entry name" value="EAL domain"/>
    <property type="match status" value="1"/>
</dbReference>
<dbReference type="InterPro" id="IPR035919">
    <property type="entry name" value="EAL_sf"/>
</dbReference>
<evidence type="ECO:0000313" key="5">
    <source>
        <dbReference type="EMBL" id="MFC2993519.1"/>
    </source>
</evidence>
<feature type="domain" description="PAS" evidence="1">
    <location>
        <begin position="61"/>
        <end position="125"/>
    </location>
</feature>
<dbReference type="SMART" id="SM00052">
    <property type="entry name" value="EAL"/>
    <property type="match status" value="1"/>
</dbReference>
<dbReference type="InterPro" id="IPR000160">
    <property type="entry name" value="GGDEF_dom"/>
</dbReference>
<dbReference type="CDD" id="cd01949">
    <property type="entry name" value="GGDEF"/>
    <property type="match status" value="1"/>
</dbReference>
<comment type="caution">
    <text evidence="5">The sequence shown here is derived from an EMBL/GenBank/DDBJ whole genome shotgun (WGS) entry which is preliminary data.</text>
</comment>
<gene>
    <name evidence="5" type="ORF">ACFODV_15975</name>
</gene>
<sequence>MWPSFSLNRPLMWVGLAGLTLSVWLPDLVLRAVAISLVGLGLADAWRQVCREHQHARLGQEALALTEDGVIVTDAANRILAVNPAFTRITGFSVEEVRGRNATALSAPRHDTAFFERFWQTLHGTGRWEGEMWNRRKHGDEYPEWLRVRAITDANGRLSHHVYLFTDISMHKARERDLRRIGFEDPLTGLPNRRRLHDLMGSRLRHLRAGESLDIALIDIDGFKEVNDSLGVEQGDRLLARFGQRLANQVAGGVVGRLGGDEFMVIRTTNFDDHDKWVASLRTHLAEPFELQGHSLRLGLTVGSCRAPEDGRESGTLFQRLESALYTAKRNGRNHSQRFRPALDVQETPQLGIVNDLRHALATGSQLELHYQGQHRLGDGGLVGWEALLRWRHPRDGMISPVDFIPLAERHGLMASLGNWVIDEALACQARWRRLGMPELPIWINVSALQMFQGELESALSAGLARHGVPAPLLGLEITESVLLDERAGDIAPRLEALRKLGHPVAIDDFGTGYSSLGYLKQLPLDKLKLDRTFIRALPGDRADAAIVNAVLAMARGLDLEVIAEGVETEAQRDFLLAAGCVLVQGFLYARPEPADAIEARWLPAGSGGGSTALAAAKVNG</sequence>
<dbReference type="InterPro" id="IPR029787">
    <property type="entry name" value="Nucleotide_cyclase"/>
</dbReference>
<dbReference type="InterPro" id="IPR035965">
    <property type="entry name" value="PAS-like_dom_sf"/>
</dbReference>
<dbReference type="Gene3D" id="3.30.450.20">
    <property type="entry name" value="PAS domain"/>
    <property type="match status" value="1"/>
</dbReference>
<keyword evidence="6" id="KW-1185">Reference proteome</keyword>
<protein>
    <submittedName>
        <fullName evidence="5">Bifunctional diguanylate cyclase/phosphodiesterase</fullName>
    </submittedName>
</protein>
<dbReference type="PANTHER" id="PTHR44757">
    <property type="entry name" value="DIGUANYLATE CYCLASE DGCP"/>
    <property type="match status" value="1"/>
</dbReference>
<feature type="domain" description="PAC" evidence="2">
    <location>
        <begin position="128"/>
        <end position="180"/>
    </location>
</feature>
<dbReference type="InterPro" id="IPR052155">
    <property type="entry name" value="Biofilm_reg_signaling"/>
</dbReference>
<dbReference type="EMBL" id="JBHRSQ010000039">
    <property type="protein sequence ID" value="MFC2993519.1"/>
    <property type="molecule type" value="Genomic_DNA"/>
</dbReference>
<dbReference type="Proteomes" id="UP001595386">
    <property type="component" value="Unassembled WGS sequence"/>
</dbReference>
<dbReference type="InterPro" id="IPR000700">
    <property type="entry name" value="PAS-assoc_C"/>
</dbReference>
<evidence type="ECO:0000313" key="6">
    <source>
        <dbReference type="Proteomes" id="UP001595386"/>
    </source>
</evidence>
<dbReference type="PROSITE" id="PS50887">
    <property type="entry name" value="GGDEF"/>
    <property type="match status" value="1"/>
</dbReference>
<dbReference type="SUPFAM" id="SSF141868">
    <property type="entry name" value="EAL domain-like"/>
    <property type="match status" value="1"/>
</dbReference>
<evidence type="ECO:0000259" key="3">
    <source>
        <dbReference type="PROSITE" id="PS50883"/>
    </source>
</evidence>
<feature type="domain" description="GGDEF" evidence="4">
    <location>
        <begin position="211"/>
        <end position="341"/>
    </location>
</feature>
<dbReference type="InterPro" id="IPR001633">
    <property type="entry name" value="EAL_dom"/>
</dbReference>
<dbReference type="PROSITE" id="PS50113">
    <property type="entry name" value="PAC"/>
    <property type="match status" value="1"/>
</dbReference>
<evidence type="ECO:0000259" key="2">
    <source>
        <dbReference type="PROSITE" id="PS50113"/>
    </source>
</evidence>
<dbReference type="InterPro" id="IPR043128">
    <property type="entry name" value="Rev_trsase/Diguanyl_cyclase"/>
</dbReference>
<accession>A0ABV7BBE3</accession>
<dbReference type="Pfam" id="PF00563">
    <property type="entry name" value="EAL"/>
    <property type="match status" value="1"/>
</dbReference>
<dbReference type="CDD" id="cd01948">
    <property type="entry name" value="EAL"/>
    <property type="match status" value="1"/>
</dbReference>
<dbReference type="PROSITE" id="PS50883">
    <property type="entry name" value="EAL"/>
    <property type="match status" value="1"/>
</dbReference>
<dbReference type="Pfam" id="PF00990">
    <property type="entry name" value="GGDEF"/>
    <property type="match status" value="1"/>
</dbReference>
<dbReference type="PROSITE" id="PS50112">
    <property type="entry name" value="PAS"/>
    <property type="match status" value="1"/>
</dbReference>
<dbReference type="SMART" id="SM00091">
    <property type="entry name" value="PAS"/>
    <property type="match status" value="1"/>
</dbReference>
<dbReference type="SUPFAM" id="SSF55785">
    <property type="entry name" value="PYP-like sensor domain (PAS domain)"/>
    <property type="match status" value="1"/>
</dbReference>
<dbReference type="PANTHER" id="PTHR44757:SF2">
    <property type="entry name" value="BIOFILM ARCHITECTURE MAINTENANCE PROTEIN MBAA"/>
    <property type="match status" value="1"/>
</dbReference>
<organism evidence="5 6">
    <name type="scientific">Halomonas tibetensis</name>
    <dbReference type="NCBI Taxonomy" id="2259590"/>
    <lineage>
        <taxon>Bacteria</taxon>
        <taxon>Pseudomonadati</taxon>
        <taxon>Pseudomonadota</taxon>
        <taxon>Gammaproteobacteria</taxon>
        <taxon>Oceanospirillales</taxon>
        <taxon>Halomonadaceae</taxon>
        <taxon>Halomonas</taxon>
    </lineage>
</organism>
<dbReference type="SMART" id="SM00267">
    <property type="entry name" value="GGDEF"/>
    <property type="match status" value="1"/>
</dbReference>
<dbReference type="Pfam" id="PF13426">
    <property type="entry name" value="PAS_9"/>
    <property type="match status" value="1"/>
</dbReference>
<evidence type="ECO:0000259" key="1">
    <source>
        <dbReference type="PROSITE" id="PS50112"/>
    </source>
</evidence>
<dbReference type="NCBIfam" id="TIGR00229">
    <property type="entry name" value="sensory_box"/>
    <property type="match status" value="1"/>
</dbReference>
<dbReference type="InterPro" id="IPR000014">
    <property type="entry name" value="PAS"/>
</dbReference>
<reference evidence="6" key="1">
    <citation type="journal article" date="2019" name="Int. J. Syst. Evol. Microbiol.">
        <title>The Global Catalogue of Microorganisms (GCM) 10K type strain sequencing project: providing services to taxonomists for standard genome sequencing and annotation.</title>
        <authorList>
            <consortium name="The Broad Institute Genomics Platform"/>
            <consortium name="The Broad Institute Genome Sequencing Center for Infectious Disease"/>
            <person name="Wu L."/>
            <person name="Ma J."/>
        </authorList>
    </citation>
    <scope>NUCLEOTIDE SEQUENCE [LARGE SCALE GENOMIC DNA]</scope>
    <source>
        <strain evidence="6">KCTC 52660</strain>
    </source>
</reference>
<proteinExistence type="predicted"/>